<organism evidence="1 2">
    <name type="scientific">Paraphaeosphaeria minitans</name>
    <dbReference type="NCBI Taxonomy" id="565426"/>
    <lineage>
        <taxon>Eukaryota</taxon>
        <taxon>Fungi</taxon>
        <taxon>Dikarya</taxon>
        <taxon>Ascomycota</taxon>
        <taxon>Pezizomycotina</taxon>
        <taxon>Dothideomycetes</taxon>
        <taxon>Pleosporomycetidae</taxon>
        <taxon>Pleosporales</taxon>
        <taxon>Massarineae</taxon>
        <taxon>Didymosphaeriaceae</taxon>
        <taxon>Paraphaeosphaeria</taxon>
    </lineage>
</organism>
<dbReference type="Proteomes" id="UP000756921">
    <property type="component" value="Unassembled WGS sequence"/>
</dbReference>
<dbReference type="PANTHER" id="PTHR37540">
    <property type="entry name" value="TRANSCRIPTION FACTOR (ACR-2), PUTATIVE-RELATED-RELATED"/>
    <property type="match status" value="1"/>
</dbReference>
<comment type="caution">
    <text evidence="1">The sequence shown here is derived from an EMBL/GenBank/DDBJ whole genome shotgun (WGS) entry which is preliminary data.</text>
</comment>
<dbReference type="EMBL" id="WJXW01000004">
    <property type="protein sequence ID" value="KAF9737292.1"/>
    <property type="molecule type" value="Genomic_DNA"/>
</dbReference>
<gene>
    <name evidence="1" type="ORF">PMIN01_05071</name>
</gene>
<sequence>MDRSAKPSFNFVNLSHPDELKDEQTQLRIRRLAMSEVGRARRNPKTKPAKNETLLKFCKPVVRPAAIDHLGRGDVDPFALYPIDLDETSRALVASIFRGNSAHPRQLRGAWWPVGLSGVAAFYNVLANARLFQLKELTGAFVQKSDSLSLSMHSRAIRAMRERMEDPEHHASDETIGAVGSFMCYYVSYVLGKFAGWDHHRDAMASMVGMRGGVDNITDESLRITISWADLVGSFSQDIPSIVILPERWQASSRSPPGSPRLFNNISLRWKQRFPALMDWVTIFDDVNQLIMLDRGFTEKDKHLAETTGCWMEPTMVRLLAIRPLNNGSDAGNIMEEICRIGTMLFLAPIWRWLGASPVWTFTLTRNLIPVLHGYLIDWGELKPLLVWTVYFAALETRDARERSQFAFMLAVLMRGMRIRDWDKLISVIKSVLWMDHIFASSDDSIRDEVMSILSLPGTGDVTPALEEIEGDEAWPL</sequence>
<protein>
    <recommendedName>
        <fullName evidence="3">Tachykinin family protein</fullName>
    </recommendedName>
</protein>
<dbReference type="PANTHER" id="PTHR37540:SF5">
    <property type="entry name" value="TRANSCRIPTION FACTOR DOMAIN-CONTAINING PROTEIN"/>
    <property type="match status" value="1"/>
</dbReference>
<reference evidence="1" key="1">
    <citation type="journal article" date="2020" name="Mol. Plant Microbe Interact.">
        <title>Genome Sequence of the Biocontrol Agent Coniothyrium minitans strain Conio (IMI 134523).</title>
        <authorList>
            <person name="Patel D."/>
            <person name="Shittu T.A."/>
            <person name="Baroncelli R."/>
            <person name="Muthumeenakshi S."/>
            <person name="Osborne T.H."/>
            <person name="Janganan T.K."/>
            <person name="Sreenivasaprasad S."/>
        </authorList>
    </citation>
    <scope>NUCLEOTIDE SEQUENCE</scope>
    <source>
        <strain evidence="1">Conio</strain>
    </source>
</reference>
<evidence type="ECO:0000313" key="2">
    <source>
        <dbReference type="Proteomes" id="UP000756921"/>
    </source>
</evidence>
<keyword evidence="2" id="KW-1185">Reference proteome</keyword>
<evidence type="ECO:0000313" key="1">
    <source>
        <dbReference type="EMBL" id="KAF9737292.1"/>
    </source>
</evidence>
<name>A0A9P6GKF4_9PLEO</name>
<evidence type="ECO:0008006" key="3">
    <source>
        <dbReference type="Google" id="ProtNLM"/>
    </source>
</evidence>
<dbReference type="AlphaFoldDB" id="A0A9P6GKF4"/>
<accession>A0A9P6GKF4</accession>
<proteinExistence type="predicted"/>
<dbReference type="OrthoDB" id="4159781at2759"/>